<evidence type="ECO:0000256" key="1">
    <source>
        <dbReference type="ARBA" id="ARBA00023015"/>
    </source>
</evidence>
<keyword evidence="2 4" id="KW-0238">DNA-binding</keyword>
<reference evidence="7" key="1">
    <citation type="journal article" date="2019" name="Int. J. Syst. Evol. Microbiol.">
        <title>The Global Catalogue of Microorganisms (GCM) 10K type strain sequencing project: providing services to taxonomists for standard genome sequencing and annotation.</title>
        <authorList>
            <consortium name="The Broad Institute Genomics Platform"/>
            <consortium name="The Broad Institute Genome Sequencing Center for Infectious Disease"/>
            <person name="Wu L."/>
            <person name="Ma J."/>
        </authorList>
    </citation>
    <scope>NUCLEOTIDE SEQUENCE [LARGE SCALE GENOMIC DNA]</scope>
    <source>
        <strain evidence="7">JCM 18303</strain>
    </source>
</reference>
<name>A0ABP9RCS7_9PSEU</name>
<dbReference type="InterPro" id="IPR050109">
    <property type="entry name" value="HTH-type_TetR-like_transc_reg"/>
</dbReference>
<dbReference type="PANTHER" id="PTHR30055">
    <property type="entry name" value="HTH-TYPE TRANSCRIPTIONAL REGULATOR RUTR"/>
    <property type="match status" value="1"/>
</dbReference>
<dbReference type="Pfam" id="PF00440">
    <property type="entry name" value="TetR_N"/>
    <property type="match status" value="1"/>
</dbReference>
<dbReference type="Proteomes" id="UP001428817">
    <property type="component" value="Unassembled WGS sequence"/>
</dbReference>
<dbReference type="Gene3D" id="1.10.357.10">
    <property type="entry name" value="Tetracycline Repressor, domain 2"/>
    <property type="match status" value="1"/>
</dbReference>
<dbReference type="EMBL" id="BAABJP010000064">
    <property type="protein sequence ID" value="GAA5175268.1"/>
    <property type="molecule type" value="Genomic_DNA"/>
</dbReference>
<dbReference type="Pfam" id="PF21943">
    <property type="entry name" value="TetR_C_46"/>
    <property type="match status" value="1"/>
</dbReference>
<evidence type="ECO:0000259" key="5">
    <source>
        <dbReference type="PROSITE" id="PS50977"/>
    </source>
</evidence>
<dbReference type="RefSeq" id="WP_185063254.1">
    <property type="nucleotide sequence ID" value="NZ_BAABJP010000064.1"/>
</dbReference>
<feature type="domain" description="HTH tetR-type" evidence="5">
    <location>
        <begin position="14"/>
        <end position="74"/>
    </location>
</feature>
<sequence>MVAVEQSRATGERTDRRADLIAVARELFTARPYDEVTTTEIAQRAGVAYGLIAHHFNNKRGLYLASVNSVAECLRAVHDAPPVGDTPAEMLREQIVRHIAFVEENPEGYLALMHGGSGSDPQVRAIIEDFRWSAVTRLMRALGVREPFRPILRTAMGGWVGYFTDSLIDYLQRSDIKRDELATLVIQMLVGTLRTACVIDPDTGIATELVEQFAPTSRSSTG</sequence>
<dbReference type="InterPro" id="IPR054129">
    <property type="entry name" value="DesT_TetR_C"/>
</dbReference>
<gene>
    <name evidence="6" type="ORF">GCM10023321_81000</name>
</gene>
<dbReference type="InterPro" id="IPR009057">
    <property type="entry name" value="Homeodomain-like_sf"/>
</dbReference>
<dbReference type="InterPro" id="IPR001647">
    <property type="entry name" value="HTH_TetR"/>
</dbReference>
<accession>A0ABP9RCS7</accession>
<protein>
    <submittedName>
        <fullName evidence="6">TetR/AcrR family transcriptional regulator</fullName>
    </submittedName>
</protein>
<evidence type="ECO:0000313" key="6">
    <source>
        <dbReference type="EMBL" id="GAA5175268.1"/>
    </source>
</evidence>
<keyword evidence="1" id="KW-0805">Transcription regulation</keyword>
<proteinExistence type="predicted"/>
<keyword evidence="3" id="KW-0804">Transcription</keyword>
<dbReference type="PROSITE" id="PS50977">
    <property type="entry name" value="HTH_TETR_2"/>
    <property type="match status" value="1"/>
</dbReference>
<comment type="caution">
    <text evidence="6">The sequence shown here is derived from an EMBL/GenBank/DDBJ whole genome shotgun (WGS) entry which is preliminary data.</text>
</comment>
<dbReference type="PANTHER" id="PTHR30055:SF174">
    <property type="entry name" value="TRANSCRIPTIONAL REGULATORY PROTEIN (PROBABLY TETR-FAMILY)-RELATED"/>
    <property type="match status" value="1"/>
</dbReference>
<evidence type="ECO:0000256" key="2">
    <source>
        <dbReference type="ARBA" id="ARBA00023125"/>
    </source>
</evidence>
<organism evidence="6 7">
    <name type="scientific">Pseudonocardia eucalypti</name>
    <dbReference type="NCBI Taxonomy" id="648755"/>
    <lineage>
        <taxon>Bacteria</taxon>
        <taxon>Bacillati</taxon>
        <taxon>Actinomycetota</taxon>
        <taxon>Actinomycetes</taxon>
        <taxon>Pseudonocardiales</taxon>
        <taxon>Pseudonocardiaceae</taxon>
        <taxon>Pseudonocardia</taxon>
    </lineage>
</organism>
<evidence type="ECO:0000256" key="3">
    <source>
        <dbReference type="ARBA" id="ARBA00023163"/>
    </source>
</evidence>
<evidence type="ECO:0000313" key="7">
    <source>
        <dbReference type="Proteomes" id="UP001428817"/>
    </source>
</evidence>
<dbReference type="PRINTS" id="PR00455">
    <property type="entry name" value="HTHTETR"/>
</dbReference>
<dbReference type="SUPFAM" id="SSF46689">
    <property type="entry name" value="Homeodomain-like"/>
    <property type="match status" value="1"/>
</dbReference>
<feature type="DNA-binding region" description="H-T-H motif" evidence="4">
    <location>
        <begin position="37"/>
        <end position="56"/>
    </location>
</feature>
<keyword evidence="7" id="KW-1185">Reference proteome</keyword>
<evidence type="ECO:0000256" key="4">
    <source>
        <dbReference type="PROSITE-ProRule" id="PRU00335"/>
    </source>
</evidence>